<accession>A0A427YI21</accession>
<keyword evidence="2" id="KW-1185">Reference proteome</keyword>
<proteinExistence type="predicted"/>
<sequence>MSVPTAAASVSSGAAAAAAAAARKLPLFFAYCPDAPDALAKRLEVRPRHWERWQRDKERGLGL</sequence>
<dbReference type="AlphaFoldDB" id="A0A427YI21"/>
<dbReference type="OrthoDB" id="5519740at2759"/>
<protein>
    <submittedName>
        <fullName evidence="1">Uncharacterized protein</fullName>
    </submittedName>
</protein>
<dbReference type="Gene3D" id="3.30.70.1060">
    <property type="entry name" value="Dimeric alpha+beta barrel"/>
    <property type="match status" value="1"/>
</dbReference>
<dbReference type="EMBL" id="RSCD01000009">
    <property type="protein sequence ID" value="RSH90728.1"/>
    <property type="molecule type" value="Genomic_DNA"/>
</dbReference>
<evidence type="ECO:0000313" key="2">
    <source>
        <dbReference type="Proteomes" id="UP000279259"/>
    </source>
</evidence>
<reference evidence="1 2" key="1">
    <citation type="submission" date="2018-11" db="EMBL/GenBank/DDBJ databases">
        <title>Genome sequence of Saitozyma podzolica DSM 27192.</title>
        <authorList>
            <person name="Aliyu H."/>
            <person name="Gorte O."/>
            <person name="Ochsenreither K."/>
        </authorList>
    </citation>
    <scope>NUCLEOTIDE SEQUENCE [LARGE SCALE GENOMIC DNA]</scope>
    <source>
        <strain evidence="1 2">DSM 27192</strain>
    </source>
</reference>
<organism evidence="1 2">
    <name type="scientific">Saitozyma podzolica</name>
    <dbReference type="NCBI Taxonomy" id="1890683"/>
    <lineage>
        <taxon>Eukaryota</taxon>
        <taxon>Fungi</taxon>
        <taxon>Dikarya</taxon>
        <taxon>Basidiomycota</taxon>
        <taxon>Agaricomycotina</taxon>
        <taxon>Tremellomycetes</taxon>
        <taxon>Tremellales</taxon>
        <taxon>Trimorphomycetaceae</taxon>
        <taxon>Saitozyma</taxon>
    </lineage>
</organism>
<comment type="caution">
    <text evidence="1">The sequence shown here is derived from an EMBL/GenBank/DDBJ whole genome shotgun (WGS) entry which is preliminary data.</text>
</comment>
<gene>
    <name evidence="1" type="ORF">EHS25_009903</name>
</gene>
<name>A0A427YI21_9TREE</name>
<evidence type="ECO:0000313" key="1">
    <source>
        <dbReference type="EMBL" id="RSH90728.1"/>
    </source>
</evidence>
<dbReference type="Proteomes" id="UP000279259">
    <property type="component" value="Unassembled WGS sequence"/>
</dbReference>